<feature type="domain" description="Flavodoxin-like" evidence="4">
    <location>
        <begin position="28"/>
        <end position="181"/>
    </location>
</feature>
<keyword evidence="1" id="KW-0285">Flavoprotein</keyword>
<name>A0A662ZF84_9GAMM</name>
<dbReference type="GO" id="GO:0010181">
    <property type="term" value="F:FMN binding"/>
    <property type="evidence" value="ECO:0007669"/>
    <property type="project" value="InterPro"/>
</dbReference>
<evidence type="ECO:0000259" key="4">
    <source>
        <dbReference type="Pfam" id="PF12682"/>
    </source>
</evidence>
<organism evidence="5 6">
    <name type="scientific">Succinivibrio dextrinosolvens</name>
    <dbReference type="NCBI Taxonomy" id="83771"/>
    <lineage>
        <taxon>Bacteria</taxon>
        <taxon>Pseudomonadati</taxon>
        <taxon>Pseudomonadota</taxon>
        <taxon>Gammaproteobacteria</taxon>
        <taxon>Aeromonadales</taxon>
        <taxon>Succinivibrionaceae</taxon>
        <taxon>Succinivibrio</taxon>
    </lineage>
</organism>
<dbReference type="InterPro" id="IPR029039">
    <property type="entry name" value="Flavoprotein-like_sf"/>
</dbReference>
<dbReference type="AlphaFoldDB" id="A0A662ZF84"/>
<dbReference type="Proteomes" id="UP000243374">
    <property type="component" value="Unassembled WGS sequence"/>
</dbReference>
<sequence length="182" mass="20237">MKLLSSLFVVAMGLFCTTSEALAANSDIAVVFFSATGNTRGLASTATVALGADKYEIIPAKAYAREDLNHYDENCRVNIEQKDKNLRPEIKDLNIDIKPYKTIVLAYPIWSAEEPRIIDTFIESYDFSGKTIVPLCTSGGNDIQQSVKNIKNLIKGTPIVKDGKRFMSNITAEEFKNWFDSI</sequence>
<protein>
    <submittedName>
        <fullName evidence="5">Flavodoxin</fullName>
    </submittedName>
</protein>
<dbReference type="EMBL" id="FOSF01000112">
    <property type="protein sequence ID" value="SFK56122.1"/>
    <property type="molecule type" value="Genomic_DNA"/>
</dbReference>
<keyword evidence="6" id="KW-1185">Reference proteome</keyword>
<keyword evidence="3" id="KW-0732">Signal</keyword>
<dbReference type="PANTHER" id="PTHR39201">
    <property type="entry name" value="EXPORTED PROTEIN-RELATED"/>
    <property type="match status" value="1"/>
</dbReference>
<dbReference type="Gene3D" id="3.40.50.360">
    <property type="match status" value="1"/>
</dbReference>
<dbReference type="InterPro" id="IPR008254">
    <property type="entry name" value="Flavodoxin/NO_synth"/>
</dbReference>
<evidence type="ECO:0000313" key="5">
    <source>
        <dbReference type="EMBL" id="SFK56122.1"/>
    </source>
</evidence>
<proteinExistence type="predicted"/>
<feature type="chain" id="PRO_5025021144" evidence="3">
    <location>
        <begin position="24"/>
        <end position="182"/>
    </location>
</feature>
<gene>
    <name evidence="5" type="ORF">SAMN04487865_11125</name>
</gene>
<reference evidence="5 6" key="1">
    <citation type="submission" date="2016-10" db="EMBL/GenBank/DDBJ databases">
        <authorList>
            <person name="Varghese N."/>
            <person name="Submissions S."/>
        </authorList>
    </citation>
    <scope>NUCLEOTIDE SEQUENCE [LARGE SCALE GENOMIC DNA]</scope>
    <source>
        <strain evidence="5 6">22B</strain>
    </source>
</reference>
<evidence type="ECO:0000256" key="2">
    <source>
        <dbReference type="ARBA" id="ARBA00022643"/>
    </source>
</evidence>
<accession>A0A662ZF84</accession>
<dbReference type="PANTHER" id="PTHR39201:SF1">
    <property type="entry name" value="FLAVODOXIN-LIKE DOMAIN-CONTAINING PROTEIN"/>
    <property type="match status" value="1"/>
</dbReference>
<feature type="signal peptide" evidence="3">
    <location>
        <begin position="1"/>
        <end position="23"/>
    </location>
</feature>
<keyword evidence="2" id="KW-0288">FMN</keyword>
<evidence type="ECO:0000313" key="6">
    <source>
        <dbReference type="Proteomes" id="UP000243374"/>
    </source>
</evidence>
<dbReference type="Pfam" id="PF12682">
    <property type="entry name" value="Flavodoxin_4"/>
    <property type="match status" value="1"/>
</dbReference>
<dbReference type="SUPFAM" id="SSF52218">
    <property type="entry name" value="Flavoproteins"/>
    <property type="match status" value="1"/>
</dbReference>
<evidence type="ECO:0000256" key="1">
    <source>
        <dbReference type="ARBA" id="ARBA00022630"/>
    </source>
</evidence>
<evidence type="ECO:0000256" key="3">
    <source>
        <dbReference type="SAM" id="SignalP"/>
    </source>
</evidence>